<comment type="subunit">
    <text evidence="17">Forms a heterotetramer with UvrB during the search for lesions.</text>
</comment>
<keyword evidence="7 17" id="KW-0228">DNA excision</keyword>
<dbReference type="OrthoDB" id="9809851at2"/>
<keyword evidence="9 17" id="KW-0862">Zinc</keyword>
<evidence type="ECO:0000256" key="1">
    <source>
        <dbReference type="ARBA" id="ARBA00004496"/>
    </source>
</evidence>
<keyword evidence="6 17" id="KW-0227">DNA damage</keyword>
<dbReference type="GO" id="GO:0009381">
    <property type="term" value="F:excinuclease ABC activity"/>
    <property type="evidence" value="ECO:0007669"/>
    <property type="project" value="UniProtKB-UniRule"/>
</dbReference>
<evidence type="ECO:0000256" key="7">
    <source>
        <dbReference type="ARBA" id="ARBA00022769"/>
    </source>
</evidence>
<evidence type="ECO:0000256" key="17">
    <source>
        <dbReference type="HAMAP-Rule" id="MF_00205"/>
    </source>
</evidence>
<dbReference type="PROSITE" id="PS50893">
    <property type="entry name" value="ABC_TRANSPORTER_2"/>
    <property type="match status" value="1"/>
</dbReference>
<dbReference type="SUPFAM" id="SSF52540">
    <property type="entry name" value="P-loop containing nucleoside triphosphate hydrolases"/>
    <property type="match status" value="2"/>
</dbReference>
<dbReference type="InterPro" id="IPR041102">
    <property type="entry name" value="UvrA_inter"/>
</dbReference>
<dbReference type="Gene3D" id="1.10.8.280">
    <property type="entry name" value="ABC transporter ATPase domain-like"/>
    <property type="match status" value="1"/>
</dbReference>
<keyword evidence="20" id="KW-1185">Reference proteome</keyword>
<keyword evidence="5 17" id="KW-0547">Nucleotide-binding</keyword>
<dbReference type="GO" id="GO:0003677">
    <property type="term" value="F:DNA binding"/>
    <property type="evidence" value="ECO:0007669"/>
    <property type="project" value="UniProtKB-UniRule"/>
</dbReference>
<dbReference type="HAMAP" id="MF_00205">
    <property type="entry name" value="UvrA"/>
    <property type="match status" value="1"/>
</dbReference>
<keyword evidence="11 17" id="KW-0267">Excision nuclease</keyword>
<dbReference type="AlphaFoldDB" id="A0A1M6F884"/>
<evidence type="ECO:0000256" key="6">
    <source>
        <dbReference type="ARBA" id="ARBA00022763"/>
    </source>
</evidence>
<evidence type="ECO:0000256" key="10">
    <source>
        <dbReference type="ARBA" id="ARBA00022840"/>
    </source>
</evidence>
<dbReference type="PROSITE" id="PS00211">
    <property type="entry name" value="ABC_TRANSPORTER_1"/>
    <property type="match status" value="2"/>
</dbReference>
<dbReference type="NCBIfam" id="TIGR00630">
    <property type="entry name" value="uvra"/>
    <property type="match status" value="1"/>
</dbReference>
<feature type="domain" description="ABC transporter" evidence="18">
    <location>
        <begin position="597"/>
        <end position="934"/>
    </location>
</feature>
<evidence type="ECO:0000256" key="13">
    <source>
        <dbReference type="ARBA" id="ARBA00023204"/>
    </source>
</evidence>
<keyword evidence="4 17" id="KW-0677">Repeat</keyword>
<comment type="function">
    <text evidence="17">The UvrABC repair system catalyzes the recognition and processing of DNA lesions. UvrA is an ATPase and a DNA-binding protein. A damage recognition complex composed of 2 UvrA and 2 UvrB subunits scans DNA for abnormalities. When the presence of a lesion has been verified by UvrB, the UvrA molecules dissociate.</text>
</comment>
<dbReference type="CDD" id="cd03270">
    <property type="entry name" value="ABC_UvrA_I"/>
    <property type="match status" value="1"/>
</dbReference>
<dbReference type="InterPro" id="IPR027417">
    <property type="entry name" value="P-loop_NTPase"/>
</dbReference>
<feature type="zinc finger region" description="C4-type" evidence="17">
    <location>
        <begin position="737"/>
        <end position="763"/>
    </location>
</feature>
<evidence type="ECO:0000259" key="18">
    <source>
        <dbReference type="PROSITE" id="PS50893"/>
    </source>
</evidence>
<dbReference type="Gene3D" id="1.20.1580.10">
    <property type="entry name" value="ABC transporter ATPase like domain"/>
    <property type="match status" value="2"/>
</dbReference>
<evidence type="ECO:0000313" key="19">
    <source>
        <dbReference type="EMBL" id="SHI93809.1"/>
    </source>
</evidence>
<dbReference type="Pfam" id="PF17755">
    <property type="entry name" value="UvrA_DNA-bind"/>
    <property type="match status" value="1"/>
</dbReference>
<comment type="similarity">
    <text evidence="14 17">Belongs to the ABC transporter superfamily. UvrA family.</text>
</comment>
<dbReference type="Pfam" id="PF17760">
    <property type="entry name" value="UvrA_inter"/>
    <property type="match status" value="1"/>
</dbReference>
<keyword evidence="3 17" id="KW-0479">Metal-binding</keyword>
<sequence length="937" mass="103938">MENKIVVKGAKEHNLKNIDVEIPRDKMIVFTGLSGSGKSSLAFDTIYAEGQRRYVESLSSYARQFLGQMEKPDVEYIEGLSPAISIDQKTTNRNPRSTVGTVTEIHDYLRLLYARVGVPHCPNCGREVSSQSIDQIIDAVMEYPERTRIQIMAPVVRGQKGTHAKLLAAMKKEGYVRVRIDGEAHELEDEIKLDKNIKHDIEIVIDRIIIKEGIGKRLTDSVESALELAEGLVYVDVIDGEGMLYSTEFACTHCNMNIGEITPRIFSFNSPFGMCNACNGLGVNKEISVDLVLPNMDLSIPERAVAPFGADKNGYYFQIFKAIADHHGFDIDKPLKEAPKEFIDELLYGTGRRKITVDFESKFNGRRVFTKEFEGVVNNLERRYSETRSHDMREWIESYMVEKPCHVCEGARLNPNALAVTIDGVNIHELSSMAIGKILDFLSKLKLDDRRAFIAEQILKEINERLGFLVNVGLDYLTLSRNAGTLSGGESQRIRLATQIGSSLVGVLYVLDEPSIGLHQRDNGRLIETLRGLTDIGNTLIIVEHDEETIHAADHVLDIGPGAGIHGGEIVAQGTVEEIISNKESITGQYLSGEKKIEVPSSRRKGNGSSITVKGAAQNNLKDIDAEIPLGTFTCITGVSGSGKSSLINEILYKGIYRKFHKSRVVPGKHDEILGIENIDKIINIDQSPIGRTPRSNPATYTKVFDQIRDLFAMTLEAKTRGYKKGRFSFNVKGGRCESCKGDGIIKIEMHFLPDVYVPCEVCKGKRYNRETLEVKYKGKNINEVLDMSVEEALEFFDSIPGIMNKLKTMNDVGLGYIKLGQPSTQLSGGEAQRIKLASELSKRSTGKTLYILDEPTTGLHMADVHKLIQVLNRLVESGNTVVVIEHNLDVIKTADYILDLGPEGGDKGGLIIARGTPEELVKVKGSYTGEYLKKIL</sequence>
<dbReference type="GO" id="GO:0005737">
    <property type="term" value="C:cytoplasm"/>
    <property type="evidence" value="ECO:0007669"/>
    <property type="project" value="UniProtKB-SubCell"/>
</dbReference>
<dbReference type="RefSeq" id="WP_073048854.1">
    <property type="nucleotide sequence ID" value="NZ_FQZL01000008.1"/>
</dbReference>
<dbReference type="STRING" id="1121476.SAMN02745751_01385"/>
<keyword evidence="2 17" id="KW-0963">Cytoplasm</keyword>
<dbReference type="GO" id="GO:0005524">
    <property type="term" value="F:ATP binding"/>
    <property type="evidence" value="ECO:0007669"/>
    <property type="project" value="UniProtKB-UniRule"/>
</dbReference>
<dbReference type="InterPro" id="IPR017871">
    <property type="entry name" value="ABC_transporter-like_CS"/>
</dbReference>
<dbReference type="InterPro" id="IPR004602">
    <property type="entry name" value="UvrA"/>
</dbReference>
<feature type="zinc finger region" description="C4-type" evidence="17">
    <location>
        <begin position="251"/>
        <end position="278"/>
    </location>
</feature>
<feature type="binding site" evidence="17">
    <location>
        <begin position="32"/>
        <end position="39"/>
    </location>
    <ligand>
        <name>ATP</name>
        <dbReference type="ChEBI" id="CHEBI:30616"/>
    </ligand>
</feature>
<dbReference type="InterPro" id="IPR041552">
    <property type="entry name" value="UvrA_DNA-bd"/>
</dbReference>
<evidence type="ECO:0000256" key="16">
    <source>
        <dbReference type="ARBA" id="ARBA00042156"/>
    </source>
</evidence>
<dbReference type="NCBIfam" id="NF001503">
    <property type="entry name" value="PRK00349.1"/>
    <property type="match status" value="1"/>
</dbReference>
<evidence type="ECO:0000256" key="9">
    <source>
        <dbReference type="ARBA" id="ARBA00022833"/>
    </source>
</evidence>
<keyword evidence="8 17" id="KW-0863">Zinc-finger</keyword>
<dbReference type="GO" id="GO:0008270">
    <property type="term" value="F:zinc ion binding"/>
    <property type="evidence" value="ECO:0007669"/>
    <property type="project" value="UniProtKB-UniRule"/>
</dbReference>
<reference evidence="19 20" key="1">
    <citation type="submission" date="2016-11" db="EMBL/GenBank/DDBJ databases">
        <authorList>
            <person name="Jaros S."/>
            <person name="Januszkiewicz K."/>
            <person name="Wedrychowicz H."/>
        </authorList>
    </citation>
    <scope>NUCLEOTIDE SEQUENCE [LARGE SCALE GENOMIC DNA]</scope>
    <source>
        <strain evidence="19 20">DSM 17477</strain>
    </source>
</reference>
<dbReference type="CDD" id="cd03271">
    <property type="entry name" value="ABC_UvrA_II"/>
    <property type="match status" value="1"/>
</dbReference>
<dbReference type="GO" id="GO:0016887">
    <property type="term" value="F:ATP hydrolysis activity"/>
    <property type="evidence" value="ECO:0007669"/>
    <property type="project" value="InterPro"/>
</dbReference>
<evidence type="ECO:0000313" key="20">
    <source>
        <dbReference type="Proteomes" id="UP000184052"/>
    </source>
</evidence>
<proteinExistence type="inferred from homology"/>
<evidence type="ECO:0000256" key="3">
    <source>
        <dbReference type="ARBA" id="ARBA00022723"/>
    </source>
</evidence>
<keyword evidence="17" id="KW-0742">SOS response</keyword>
<organism evidence="19 20">
    <name type="scientific">Dethiosulfatibacter aminovorans DSM 17477</name>
    <dbReference type="NCBI Taxonomy" id="1121476"/>
    <lineage>
        <taxon>Bacteria</taxon>
        <taxon>Bacillati</taxon>
        <taxon>Bacillota</taxon>
        <taxon>Tissierellia</taxon>
        <taxon>Dethiosulfatibacter</taxon>
    </lineage>
</organism>
<dbReference type="PANTHER" id="PTHR43152:SF3">
    <property type="entry name" value="UVRABC SYSTEM PROTEIN A"/>
    <property type="match status" value="1"/>
</dbReference>
<evidence type="ECO:0000256" key="14">
    <source>
        <dbReference type="ARBA" id="ARBA00038000"/>
    </source>
</evidence>
<evidence type="ECO:0000256" key="8">
    <source>
        <dbReference type="ARBA" id="ARBA00022771"/>
    </source>
</evidence>
<evidence type="ECO:0000256" key="15">
    <source>
        <dbReference type="ARBA" id="ARBA00039316"/>
    </source>
</evidence>
<dbReference type="Proteomes" id="UP000184052">
    <property type="component" value="Unassembled WGS sequence"/>
</dbReference>
<dbReference type="PANTHER" id="PTHR43152">
    <property type="entry name" value="UVRABC SYSTEM PROTEIN A"/>
    <property type="match status" value="1"/>
</dbReference>
<evidence type="ECO:0000256" key="11">
    <source>
        <dbReference type="ARBA" id="ARBA00022881"/>
    </source>
</evidence>
<evidence type="ECO:0000256" key="4">
    <source>
        <dbReference type="ARBA" id="ARBA00022737"/>
    </source>
</evidence>
<keyword evidence="13 17" id="KW-0234">DNA repair</keyword>
<keyword evidence="12 17" id="KW-0238">DNA-binding</keyword>
<dbReference type="InterPro" id="IPR013815">
    <property type="entry name" value="ATP_grasp_subdomain_1"/>
</dbReference>
<dbReference type="GO" id="GO:0009432">
    <property type="term" value="P:SOS response"/>
    <property type="evidence" value="ECO:0007669"/>
    <property type="project" value="UniProtKB-UniRule"/>
</dbReference>
<dbReference type="GO" id="GO:0009380">
    <property type="term" value="C:excinuclease repair complex"/>
    <property type="evidence" value="ECO:0007669"/>
    <property type="project" value="InterPro"/>
</dbReference>
<comment type="subcellular location">
    <subcellularLocation>
        <location evidence="1 17">Cytoplasm</location>
    </subcellularLocation>
</comment>
<evidence type="ECO:0000256" key="5">
    <source>
        <dbReference type="ARBA" id="ARBA00022741"/>
    </source>
</evidence>
<evidence type="ECO:0000256" key="12">
    <source>
        <dbReference type="ARBA" id="ARBA00023125"/>
    </source>
</evidence>
<feature type="binding site" evidence="17">
    <location>
        <begin position="638"/>
        <end position="645"/>
    </location>
    <ligand>
        <name>ATP</name>
        <dbReference type="ChEBI" id="CHEBI:30616"/>
    </ligand>
</feature>
<protein>
    <recommendedName>
        <fullName evidence="15 17">UvrABC system protein A</fullName>
        <shortName evidence="17">UvrA protein</shortName>
    </recommendedName>
    <alternativeName>
        <fullName evidence="16 17">Excinuclease ABC subunit A</fullName>
    </alternativeName>
</protein>
<dbReference type="FunFam" id="1.20.1580.10:FF:000002">
    <property type="entry name" value="UvrABC system protein A"/>
    <property type="match status" value="1"/>
</dbReference>
<dbReference type="Gene3D" id="3.30.1490.20">
    <property type="entry name" value="ATP-grasp fold, A domain"/>
    <property type="match status" value="1"/>
</dbReference>
<dbReference type="GO" id="GO:0006289">
    <property type="term" value="P:nucleotide-excision repair"/>
    <property type="evidence" value="ECO:0007669"/>
    <property type="project" value="UniProtKB-UniRule"/>
</dbReference>
<evidence type="ECO:0000256" key="2">
    <source>
        <dbReference type="ARBA" id="ARBA00022490"/>
    </source>
</evidence>
<dbReference type="FunFam" id="3.40.50.300:FF:000028">
    <property type="entry name" value="UvrABC system protein A"/>
    <property type="match status" value="1"/>
</dbReference>
<dbReference type="EMBL" id="FQZL01000008">
    <property type="protein sequence ID" value="SHI93809.1"/>
    <property type="molecule type" value="Genomic_DNA"/>
</dbReference>
<keyword evidence="10 17" id="KW-0067">ATP-binding</keyword>
<dbReference type="InterPro" id="IPR003439">
    <property type="entry name" value="ABC_transporter-like_ATP-bd"/>
</dbReference>
<name>A0A1M6F884_9FIRM</name>
<accession>A0A1M6F884</accession>
<gene>
    <name evidence="17" type="primary">uvrA</name>
    <name evidence="19" type="ORF">SAMN02745751_01385</name>
</gene>
<dbReference type="Gene3D" id="3.40.50.300">
    <property type="entry name" value="P-loop containing nucleotide triphosphate hydrolases"/>
    <property type="match status" value="2"/>
</dbReference>